<reference evidence="3 4" key="1">
    <citation type="submission" date="2016-05" db="EMBL/GenBank/DDBJ databases">
        <title>A degradative enzymes factory behind the ericoid mycorrhizal symbiosis.</title>
        <authorList>
            <consortium name="DOE Joint Genome Institute"/>
            <person name="Martino E."/>
            <person name="Morin E."/>
            <person name="Grelet G."/>
            <person name="Kuo A."/>
            <person name="Kohler A."/>
            <person name="Daghino S."/>
            <person name="Barry K."/>
            <person name="Choi C."/>
            <person name="Cichocki N."/>
            <person name="Clum A."/>
            <person name="Copeland A."/>
            <person name="Hainaut M."/>
            <person name="Haridas S."/>
            <person name="Labutti K."/>
            <person name="Lindquist E."/>
            <person name="Lipzen A."/>
            <person name="Khouja H.-R."/>
            <person name="Murat C."/>
            <person name="Ohm R."/>
            <person name="Olson A."/>
            <person name="Spatafora J."/>
            <person name="Veneault-Fourrey C."/>
            <person name="Henrissat B."/>
            <person name="Grigoriev I."/>
            <person name="Martin F."/>
            <person name="Perotto S."/>
        </authorList>
    </citation>
    <scope>NUCLEOTIDE SEQUENCE [LARGE SCALE GENOMIC DNA]</scope>
    <source>
        <strain evidence="3 4">UAMH 7357</strain>
    </source>
</reference>
<accession>A0A2J6QPU2</accession>
<feature type="compositionally biased region" description="Basic and acidic residues" evidence="1">
    <location>
        <begin position="30"/>
        <end position="39"/>
    </location>
</feature>
<keyword evidence="2" id="KW-0732">Signal</keyword>
<evidence type="ECO:0000313" key="4">
    <source>
        <dbReference type="Proteomes" id="UP000235672"/>
    </source>
</evidence>
<evidence type="ECO:0000256" key="2">
    <source>
        <dbReference type="SAM" id="SignalP"/>
    </source>
</evidence>
<organism evidence="3 4">
    <name type="scientific">Hyaloscypha hepaticicola</name>
    <dbReference type="NCBI Taxonomy" id="2082293"/>
    <lineage>
        <taxon>Eukaryota</taxon>
        <taxon>Fungi</taxon>
        <taxon>Dikarya</taxon>
        <taxon>Ascomycota</taxon>
        <taxon>Pezizomycotina</taxon>
        <taxon>Leotiomycetes</taxon>
        <taxon>Helotiales</taxon>
        <taxon>Hyaloscyphaceae</taxon>
        <taxon>Hyaloscypha</taxon>
    </lineage>
</organism>
<evidence type="ECO:0000313" key="3">
    <source>
        <dbReference type="EMBL" id="PMD28279.1"/>
    </source>
</evidence>
<evidence type="ECO:0000256" key="1">
    <source>
        <dbReference type="SAM" id="MobiDB-lite"/>
    </source>
</evidence>
<feature type="region of interest" description="Disordered" evidence="1">
    <location>
        <begin position="28"/>
        <end position="48"/>
    </location>
</feature>
<protein>
    <recommendedName>
        <fullName evidence="5">Secreted protein</fullName>
    </recommendedName>
</protein>
<dbReference type="EMBL" id="KZ613464">
    <property type="protein sequence ID" value="PMD28279.1"/>
    <property type="molecule type" value="Genomic_DNA"/>
</dbReference>
<proteinExistence type="predicted"/>
<sequence length="120" mass="14228">MNPLIWRPRAWLLSVFLLLLRWKLRSPPHPKRDETRTDGFPKNQGRPALTDDTWHQIRSHLHLQAPAQGLYCTVVLSVPTTRTELQGFVAQRLCTSRRHLVLHSRFRLKIPVLQFHDRWP</sequence>
<keyword evidence="4" id="KW-1185">Reference proteome</keyword>
<dbReference type="Proteomes" id="UP000235672">
    <property type="component" value="Unassembled WGS sequence"/>
</dbReference>
<feature type="signal peptide" evidence="2">
    <location>
        <begin position="1"/>
        <end position="26"/>
    </location>
</feature>
<name>A0A2J6QPU2_9HELO</name>
<evidence type="ECO:0008006" key="5">
    <source>
        <dbReference type="Google" id="ProtNLM"/>
    </source>
</evidence>
<gene>
    <name evidence="3" type="ORF">NA56DRAFT_639939</name>
</gene>
<dbReference type="AlphaFoldDB" id="A0A2J6QPU2"/>
<feature type="chain" id="PRO_5014430715" description="Secreted protein" evidence="2">
    <location>
        <begin position="27"/>
        <end position="120"/>
    </location>
</feature>